<proteinExistence type="predicted"/>
<feature type="domain" description="Lipid/polyisoprenoid-binding YceI-like" evidence="1">
    <location>
        <begin position="20"/>
        <end position="177"/>
    </location>
</feature>
<dbReference type="Proteomes" id="UP000189981">
    <property type="component" value="Unassembled WGS sequence"/>
</dbReference>
<evidence type="ECO:0000259" key="1">
    <source>
        <dbReference type="Pfam" id="PF04264"/>
    </source>
</evidence>
<reference evidence="3" key="1">
    <citation type="submission" date="2017-02" db="EMBL/GenBank/DDBJ databases">
        <authorList>
            <person name="Varghese N."/>
            <person name="Submissions S."/>
        </authorList>
    </citation>
    <scope>NUCLEOTIDE SEQUENCE [LARGE SCALE GENOMIC DNA]</scope>
    <source>
        <strain evidence="3">DSM 22385</strain>
    </source>
</reference>
<dbReference type="SUPFAM" id="SSF101874">
    <property type="entry name" value="YceI-like"/>
    <property type="match status" value="1"/>
</dbReference>
<dbReference type="InterPro" id="IPR007372">
    <property type="entry name" value="Lipid/polyisoprenoid-bd_YceI"/>
</dbReference>
<dbReference type="Pfam" id="PF04264">
    <property type="entry name" value="YceI"/>
    <property type="match status" value="1"/>
</dbReference>
<dbReference type="AlphaFoldDB" id="A0A1T5ARP2"/>
<evidence type="ECO:0000313" key="3">
    <source>
        <dbReference type="Proteomes" id="UP000189981"/>
    </source>
</evidence>
<organism evidence="2 3">
    <name type="scientific">Daejeonella lutea</name>
    <dbReference type="NCBI Taxonomy" id="572036"/>
    <lineage>
        <taxon>Bacteria</taxon>
        <taxon>Pseudomonadati</taxon>
        <taxon>Bacteroidota</taxon>
        <taxon>Sphingobacteriia</taxon>
        <taxon>Sphingobacteriales</taxon>
        <taxon>Sphingobacteriaceae</taxon>
        <taxon>Daejeonella</taxon>
    </lineage>
</organism>
<accession>A0A1T5ARP2</accession>
<name>A0A1T5ARP2_9SPHI</name>
<dbReference type="InterPro" id="IPR036761">
    <property type="entry name" value="TTHA0802/YceI-like_sf"/>
</dbReference>
<keyword evidence="3" id="KW-1185">Reference proteome</keyword>
<sequence>MYTALLLGFFIYMTPVKESVKAVFSTKTAELTLFSEAPMENIEAVSKSAYGVLNTDNGEIQFGVSIKSFRFRKSLMQEHFNENYMESDRYPAAKFKGKLNTPIDVTKDGEYEVTAIGDLEVHGVTKRRSITGTIKVLDGRLEIKSAFDVKCKDHNIKIPALVFKNIAETIRITLKGTFSTIT</sequence>
<evidence type="ECO:0000313" key="2">
    <source>
        <dbReference type="EMBL" id="SKB37652.1"/>
    </source>
</evidence>
<protein>
    <submittedName>
        <fullName evidence="2">YceI-like domain-containing protein</fullName>
    </submittedName>
</protein>
<gene>
    <name evidence="2" type="ORF">SAMN05661099_0976</name>
</gene>
<dbReference type="STRING" id="572036.SAMN05661099_0976"/>
<dbReference type="OrthoDB" id="116832at2"/>
<dbReference type="EMBL" id="FUYR01000001">
    <property type="protein sequence ID" value="SKB37652.1"/>
    <property type="molecule type" value="Genomic_DNA"/>
</dbReference>
<dbReference type="RefSeq" id="WP_079701500.1">
    <property type="nucleotide sequence ID" value="NZ_FUYR01000001.1"/>
</dbReference>
<dbReference type="Gene3D" id="2.40.128.110">
    <property type="entry name" value="Lipid/polyisoprenoid-binding, YceI-like"/>
    <property type="match status" value="1"/>
</dbReference>